<evidence type="ECO:0000313" key="9">
    <source>
        <dbReference type="Proteomes" id="UP001281656"/>
    </source>
</evidence>
<comment type="similarity">
    <text evidence="5">Belongs to the bacterial ribosomal protein bL25 family. CTC subfamily.</text>
</comment>
<name>A0ABU4JT35_9CLOT</name>
<evidence type="ECO:0000256" key="3">
    <source>
        <dbReference type="ARBA" id="ARBA00022980"/>
    </source>
</evidence>
<feature type="domain" description="Large ribosomal subunit protein bL25 beta" evidence="7">
    <location>
        <begin position="99"/>
        <end position="179"/>
    </location>
</feature>
<dbReference type="Gene3D" id="2.40.240.10">
    <property type="entry name" value="Ribosomal Protein L25, Chain P"/>
    <property type="match status" value="1"/>
</dbReference>
<dbReference type="HAMAP" id="MF_01334">
    <property type="entry name" value="Ribosomal_bL25_CTC"/>
    <property type="match status" value="1"/>
</dbReference>
<comment type="function">
    <text evidence="5">This is one of the proteins that binds to the 5S RNA in the ribosome where it forms part of the central protuberance.</text>
</comment>
<dbReference type="SUPFAM" id="SSF50715">
    <property type="entry name" value="Ribosomal protein L25-like"/>
    <property type="match status" value="1"/>
</dbReference>
<dbReference type="Proteomes" id="UP001281656">
    <property type="component" value="Unassembled WGS sequence"/>
</dbReference>
<dbReference type="InterPro" id="IPR029751">
    <property type="entry name" value="Ribosomal_L25_dom"/>
</dbReference>
<dbReference type="InterPro" id="IPR020056">
    <property type="entry name" value="Rbsml_bL25/Gln-tRNA_synth_N"/>
</dbReference>
<feature type="domain" description="Large ribosomal subunit protein bL25 L25" evidence="6">
    <location>
        <begin position="7"/>
        <end position="90"/>
    </location>
</feature>
<dbReference type="PANTHER" id="PTHR33284:SF1">
    <property type="entry name" value="RIBOSOMAL PROTEIN L25_GLN-TRNA SYNTHETASE, ANTI-CODON-BINDING DOMAIN-CONTAINING PROTEIN"/>
    <property type="match status" value="1"/>
</dbReference>
<dbReference type="PANTHER" id="PTHR33284">
    <property type="entry name" value="RIBOSOMAL PROTEIN L25/GLN-TRNA SYNTHETASE, ANTI-CODON-BINDING DOMAIN-CONTAINING PROTEIN"/>
    <property type="match status" value="1"/>
</dbReference>
<dbReference type="InterPro" id="IPR011035">
    <property type="entry name" value="Ribosomal_bL25/Gln-tRNA_synth"/>
</dbReference>
<dbReference type="InterPro" id="IPR020930">
    <property type="entry name" value="Ribosomal_uL5_bac-type"/>
</dbReference>
<keyword evidence="9" id="KW-1185">Reference proteome</keyword>
<dbReference type="InterPro" id="IPR020057">
    <property type="entry name" value="Ribosomal_bL25_b-dom"/>
</dbReference>
<dbReference type="Gene3D" id="2.170.120.20">
    <property type="entry name" value="Ribosomal protein L25, beta domain"/>
    <property type="match status" value="1"/>
</dbReference>
<keyword evidence="4 5" id="KW-0687">Ribonucleoprotein</keyword>
<reference evidence="8 9" key="1">
    <citation type="submission" date="2023-04" db="EMBL/GenBank/DDBJ databases">
        <title>Clostridium tannerae sp. nov., isolated from the fecal material of an alpaca.</title>
        <authorList>
            <person name="Miller S."/>
            <person name="Hendry M."/>
            <person name="King J."/>
            <person name="Sankaranarayanan K."/>
            <person name="Lawson P.A."/>
        </authorList>
    </citation>
    <scope>NUCLEOTIDE SEQUENCE [LARGE SCALE GENOMIC DNA]</scope>
    <source>
        <strain evidence="8 9">A1-XYC3</strain>
    </source>
</reference>
<proteinExistence type="inferred from homology"/>
<evidence type="ECO:0000256" key="1">
    <source>
        <dbReference type="ARBA" id="ARBA00022730"/>
    </source>
</evidence>
<comment type="caution">
    <text evidence="8">The sequence shown here is derived from an EMBL/GenBank/DDBJ whole genome shotgun (WGS) entry which is preliminary data.</text>
</comment>
<dbReference type="RefSeq" id="WP_318797943.1">
    <property type="nucleotide sequence ID" value="NZ_JARUJP010000008.1"/>
</dbReference>
<dbReference type="InterPro" id="IPR001021">
    <property type="entry name" value="Ribosomal_bL25_long"/>
</dbReference>
<dbReference type="NCBIfam" id="TIGR00731">
    <property type="entry name" value="bL25_bact_ctc"/>
    <property type="match status" value="1"/>
</dbReference>
<evidence type="ECO:0000256" key="4">
    <source>
        <dbReference type="ARBA" id="ARBA00023274"/>
    </source>
</evidence>
<comment type="subunit">
    <text evidence="5">Part of the 50S ribosomal subunit; part of the 5S rRNA/L5/L18/L25 subcomplex. Contacts the 5S rRNA. Binds to the 5S rRNA independently of L5 and L18.</text>
</comment>
<protein>
    <recommendedName>
        <fullName evidence="5">Large ribosomal subunit protein bL25</fullName>
    </recommendedName>
    <alternativeName>
        <fullName evidence="5">General stress protein CTC</fullName>
    </alternativeName>
</protein>
<accession>A0ABU4JT35</accession>
<evidence type="ECO:0000313" key="8">
    <source>
        <dbReference type="EMBL" id="MDW8801320.1"/>
    </source>
</evidence>
<keyword evidence="1 5" id="KW-0699">rRNA-binding</keyword>
<dbReference type="InterPro" id="IPR037121">
    <property type="entry name" value="Ribosomal_bL25_C"/>
</dbReference>
<sequence length="191" mass="21289">MENLILHKREKKTLHDAKKGRRSGIIPGVIYGKHMNNIMFEIGELELSKEIAKNGEHAVLNVDVDGETHRTLIKEIQRDPVHNKIIHLDLEELKENETVVTEIPILFSGEELIMKKGGAVQKEKSSVKAICKSDNIPKCINVGLASLNVGDAYRLADVEMAQDITFMEGLDTIIATITVNKKPSDIPEENS</sequence>
<dbReference type="EMBL" id="JARUJP010000008">
    <property type="protein sequence ID" value="MDW8801320.1"/>
    <property type="molecule type" value="Genomic_DNA"/>
</dbReference>
<keyword evidence="2 5" id="KW-0694">RNA-binding</keyword>
<gene>
    <name evidence="5" type="primary">rplY</name>
    <name evidence="5" type="synonym">ctc</name>
    <name evidence="8" type="ORF">P8V03_09150</name>
</gene>
<dbReference type="GO" id="GO:0005840">
    <property type="term" value="C:ribosome"/>
    <property type="evidence" value="ECO:0007669"/>
    <property type="project" value="UniProtKB-KW"/>
</dbReference>
<dbReference type="Pfam" id="PF14693">
    <property type="entry name" value="Ribosomal_TL5_C"/>
    <property type="match status" value="1"/>
</dbReference>
<evidence type="ECO:0000256" key="2">
    <source>
        <dbReference type="ARBA" id="ARBA00022884"/>
    </source>
</evidence>
<organism evidence="8 9">
    <name type="scientific">Clostridium tanneri</name>
    <dbReference type="NCBI Taxonomy" id="3037988"/>
    <lineage>
        <taxon>Bacteria</taxon>
        <taxon>Bacillati</taxon>
        <taxon>Bacillota</taxon>
        <taxon>Clostridia</taxon>
        <taxon>Eubacteriales</taxon>
        <taxon>Clostridiaceae</taxon>
        <taxon>Clostridium</taxon>
    </lineage>
</organism>
<evidence type="ECO:0000256" key="5">
    <source>
        <dbReference type="HAMAP-Rule" id="MF_01334"/>
    </source>
</evidence>
<evidence type="ECO:0000259" key="6">
    <source>
        <dbReference type="Pfam" id="PF01386"/>
    </source>
</evidence>
<dbReference type="Pfam" id="PF01386">
    <property type="entry name" value="Ribosomal_L25p"/>
    <property type="match status" value="1"/>
</dbReference>
<evidence type="ECO:0000259" key="7">
    <source>
        <dbReference type="Pfam" id="PF14693"/>
    </source>
</evidence>
<keyword evidence="3 5" id="KW-0689">Ribosomal protein</keyword>
<dbReference type="CDD" id="cd00495">
    <property type="entry name" value="Ribosomal_L25_TL5_CTC"/>
    <property type="match status" value="1"/>
</dbReference>